<comment type="caution">
    <text evidence="1">The sequence shown here is derived from an EMBL/GenBank/DDBJ whole genome shotgun (WGS) entry which is preliminary data.</text>
</comment>
<organism evidence="1 2">
    <name type="scientific">Winogradskyella endarachnes</name>
    <dbReference type="NCBI Taxonomy" id="2681965"/>
    <lineage>
        <taxon>Bacteria</taxon>
        <taxon>Pseudomonadati</taxon>
        <taxon>Bacteroidota</taxon>
        <taxon>Flavobacteriia</taxon>
        <taxon>Flavobacteriales</taxon>
        <taxon>Flavobacteriaceae</taxon>
        <taxon>Winogradskyella</taxon>
    </lineage>
</organism>
<dbReference type="EMBL" id="WOWS01000003">
    <property type="protein sequence ID" value="MUU78675.1"/>
    <property type="molecule type" value="Genomic_DNA"/>
</dbReference>
<gene>
    <name evidence="1" type="ORF">GN138_09480</name>
</gene>
<name>A0A6L6U8P7_9FLAO</name>
<sequence>MNTIKTVQLDFGFECEPIQAKEKILKPNKKRDNDFVFNFMDCLTSPIILYKSAWQDIIPKDILKNIKLSRLLCSIQQEEMASLTEALAYMMPRTYEAPMPTE</sequence>
<evidence type="ECO:0000313" key="1">
    <source>
        <dbReference type="EMBL" id="MUU78675.1"/>
    </source>
</evidence>
<protein>
    <submittedName>
        <fullName evidence="1">Uncharacterized protein</fullName>
    </submittedName>
</protein>
<accession>A0A6L6U8P7</accession>
<keyword evidence="2" id="KW-1185">Reference proteome</keyword>
<reference evidence="1 2" key="1">
    <citation type="submission" date="2019-12" db="EMBL/GenBank/DDBJ databases">
        <authorList>
            <person name="Li J."/>
        </authorList>
    </citation>
    <scope>NUCLEOTIDE SEQUENCE [LARGE SCALE GENOMIC DNA]</scope>
    <source>
        <strain evidence="1 2">HL2-2</strain>
    </source>
</reference>
<dbReference type="AlphaFoldDB" id="A0A6L6U8P7"/>
<dbReference type="Proteomes" id="UP000478208">
    <property type="component" value="Unassembled WGS sequence"/>
</dbReference>
<evidence type="ECO:0000313" key="2">
    <source>
        <dbReference type="Proteomes" id="UP000478208"/>
    </source>
</evidence>
<dbReference type="RefSeq" id="WP_157363562.1">
    <property type="nucleotide sequence ID" value="NZ_WOWS01000003.1"/>
</dbReference>
<proteinExistence type="predicted"/>